<dbReference type="GO" id="GO:0016740">
    <property type="term" value="F:transferase activity"/>
    <property type="evidence" value="ECO:0007669"/>
    <property type="project" value="UniProtKB-KW"/>
</dbReference>
<name>A0A5D3WMG7_9BACT</name>
<dbReference type="AlphaFoldDB" id="A0A5D3WMG7"/>
<dbReference type="EMBL" id="VNIB01000001">
    <property type="protein sequence ID" value="TYP00051.1"/>
    <property type="molecule type" value="Genomic_DNA"/>
</dbReference>
<evidence type="ECO:0000259" key="1">
    <source>
        <dbReference type="Pfam" id="PF01755"/>
    </source>
</evidence>
<feature type="domain" description="Glycosyl transferase family 25" evidence="1">
    <location>
        <begin position="4"/>
        <end position="128"/>
    </location>
</feature>
<organism evidence="2 3">
    <name type="scientific">Geothermobacter ehrlichii</name>
    <dbReference type="NCBI Taxonomy" id="213224"/>
    <lineage>
        <taxon>Bacteria</taxon>
        <taxon>Pseudomonadati</taxon>
        <taxon>Thermodesulfobacteriota</taxon>
        <taxon>Desulfuromonadia</taxon>
        <taxon>Desulfuromonadales</taxon>
        <taxon>Geothermobacteraceae</taxon>
        <taxon>Geothermobacter</taxon>
    </lineage>
</organism>
<comment type="caution">
    <text evidence="2">The sequence shown here is derived from an EMBL/GenBank/DDBJ whole genome shotgun (WGS) entry which is preliminary data.</text>
</comment>
<accession>A0A5D3WMG7</accession>
<keyword evidence="2" id="KW-0808">Transferase</keyword>
<keyword evidence="3" id="KW-1185">Reference proteome</keyword>
<reference evidence="2 3" key="1">
    <citation type="submission" date="2019-07" db="EMBL/GenBank/DDBJ databases">
        <title>Genomic Encyclopedia of Type Strains, Phase IV (KMG-IV): sequencing the most valuable type-strain genomes for metagenomic binning, comparative biology and taxonomic classification.</title>
        <authorList>
            <person name="Goeker M."/>
        </authorList>
    </citation>
    <scope>NUCLEOTIDE SEQUENCE [LARGE SCALE GENOMIC DNA]</scope>
    <source>
        <strain evidence="2 3">SS015</strain>
    </source>
</reference>
<gene>
    <name evidence="2" type="ORF">EDC39_101211</name>
</gene>
<dbReference type="Pfam" id="PF01755">
    <property type="entry name" value="Glyco_transf_25"/>
    <property type="match status" value="1"/>
</dbReference>
<sequence>MNFHAYVINLEHATQRWDHMRRQLETLQIPFQRIDGIYGDRLQEPVEGYDERRYHILTGKETNKREIGCYLSHIKALRTFLQSECSHALILEDDVTLPENIAGILQSACEHETYWDMLRLTSSREGEYLPFAEISGGYRLAYNLRVLKNTGAYFVNRHAAQCCVDRMLPMCLPFDVALDREWDYGFRTACIVPLPIRLEEEFPGQIPKAKRIRLFRATTFHLFHLRTRLERRFHRRKYYRQTMTDRVPSF</sequence>
<evidence type="ECO:0000313" key="2">
    <source>
        <dbReference type="EMBL" id="TYP00051.1"/>
    </source>
</evidence>
<dbReference type="InterPro" id="IPR002654">
    <property type="entry name" value="Glyco_trans_25"/>
</dbReference>
<proteinExistence type="predicted"/>
<dbReference type="RefSeq" id="WP_187426581.1">
    <property type="nucleotide sequence ID" value="NZ_VNIB01000001.1"/>
</dbReference>
<dbReference type="Proteomes" id="UP000324159">
    <property type="component" value="Unassembled WGS sequence"/>
</dbReference>
<dbReference type="CDD" id="cd06532">
    <property type="entry name" value="Glyco_transf_25"/>
    <property type="match status" value="1"/>
</dbReference>
<evidence type="ECO:0000313" key="3">
    <source>
        <dbReference type="Proteomes" id="UP000324159"/>
    </source>
</evidence>
<protein>
    <submittedName>
        <fullName evidence="2">Glycosyl transferase family 25</fullName>
    </submittedName>
</protein>